<dbReference type="Proteomes" id="UP000433181">
    <property type="component" value="Unassembled WGS sequence"/>
</dbReference>
<evidence type="ECO:0000256" key="4">
    <source>
        <dbReference type="ARBA" id="ARBA00022432"/>
    </source>
</evidence>
<dbReference type="PANTHER" id="PTHR30182:SF12">
    <property type="entry name" value="L-SERINE DEHYDRATASE, BETA CHAIN-RELATED"/>
    <property type="match status" value="1"/>
</dbReference>
<evidence type="ECO:0000256" key="9">
    <source>
        <dbReference type="ARBA" id="ARBA00023239"/>
    </source>
</evidence>
<evidence type="ECO:0000259" key="13">
    <source>
        <dbReference type="PROSITE" id="PS51671"/>
    </source>
</evidence>
<dbReference type="Gene3D" id="3.30.1330.90">
    <property type="entry name" value="D-3-phosphoglycerate dehydrogenase, domain 3"/>
    <property type="match status" value="1"/>
</dbReference>
<dbReference type="CDD" id="cd04903">
    <property type="entry name" value="ACT_LSD"/>
    <property type="match status" value="1"/>
</dbReference>
<dbReference type="InterPro" id="IPR051318">
    <property type="entry name" value="Fe-S_L-Ser"/>
</dbReference>
<dbReference type="InterPro" id="IPR002912">
    <property type="entry name" value="ACT_dom"/>
</dbReference>
<dbReference type="InterPro" id="IPR045865">
    <property type="entry name" value="ACT-like_dom_sf"/>
</dbReference>
<dbReference type="RefSeq" id="WP_154406901.1">
    <property type="nucleotide sequence ID" value="NZ_VUNR01000011.1"/>
</dbReference>
<protein>
    <recommendedName>
        <fullName evidence="11">L-serine deaminase</fullName>
    </recommendedName>
</protein>
<evidence type="ECO:0000256" key="2">
    <source>
        <dbReference type="ARBA" id="ARBA00004742"/>
    </source>
</evidence>
<proteinExistence type="inferred from homology"/>
<evidence type="ECO:0000256" key="3">
    <source>
        <dbReference type="ARBA" id="ARBA00008636"/>
    </source>
</evidence>
<comment type="similarity">
    <text evidence="3 11 12">Belongs to the iron-sulfur dependent L-serine dehydratase family.</text>
</comment>
<feature type="domain" description="ACT" evidence="13">
    <location>
        <begin position="147"/>
        <end position="224"/>
    </location>
</feature>
<dbReference type="Pfam" id="PF01842">
    <property type="entry name" value="ACT"/>
    <property type="match status" value="1"/>
</dbReference>
<evidence type="ECO:0000256" key="8">
    <source>
        <dbReference type="ARBA" id="ARBA00023014"/>
    </source>
</evidence>
<dbReference type="EMBL" id="VUNR01000011">
    <property type="protein sequence ID" value="MSU08739.1"/>
    <property type="molecule type" value="Genomic_DNA"/>
</dbReference>
<dbReference type="GO" id="GO:0003941">
    <property type="term" value="F:L-serine ammonia-lyase activity"/>
    <property type="evidence" value="ECO:0007669"/>
    <property type="project" value="UniProtKB-UniRule"/>
</dbReference>
<dbReference type="PANTHER" id="PTHR30182">
    <property type="entry name" value="L-SERINE DEHYDRATASE"/>
    <property type="match status" value="1"/>
</dbReference>
<dbReference type="GO" id="GO:0046872">
    <property type="term" value="F:metal ion binding"/>
    <property type="evidence" value="ECO:0007669"/>
    <property type="project" value="UniProtKB-UniRule"/>
</dbReference>
<dbReference type="SUPFAM" id="SSF55021">
    <property type="entry name" value="ACT-like"/>
    <property type="match status" value="1"/>
</dbReference>
<keyword evidence="5 11" id="KW-0004">4Fe-4S</keyword>
<comment type="cofactor">
    <cofactor evidence="1 12">
        <name>[4Fe-4S] cluster</name>
        <dbReference type="ChEBI" id="CHEBI:49883"/>
    </cofactor>
</comment>
<comment type="catalytic activity">
    <reaction evidence="10 11 12">
        <text>L-serine = pyruvate + NH4(+)</text>
        <dbReference type="Rhea" id="RHEA:19169"/>
        <dbReference type="ChEBI" id="CHEBI:15361"/>
        <dbReference type="ChEBI" id="CHEBI:28938"/>
        <dbReference type="ChEBI" id="CHEBI:33384"/>
        <dbReference type="EC" id="4.3.1.17"/>
    </reaction>
</comment>
<accession>A0A6I2UGC3</accession>
<dbReference type="SUPFAM" id="SSF143548">
    <property type="entry name" value="Serine metabolism enzymes domain"/>
    <property type="match status" value="1"/>
</dbReference>
<evidence type="ECO:0000256" key="12">
    <source>
        <dbReference type="RuleBase" id="RU366059"/>
    </source>
</evidence>
<evidence type="ECO:0000313" key="14">
    <source>
        <dbReference type="EMBL" id="MSU08739.1"/>
    </source>
</evidence>
<keyword evidence="15" id="KW-1185">Reference proteome</keyword>
<dbReference type="GO" id="GO:0006094">
    <property type="term" value="P:gluconeogenesis"/>
    <property type="evidence" value="ECO:0007669"/>
    <property type="project" value="UniProtKB-UniRule"/>
</dbReference>
<keyword evidence="7 11" id="KW-0408">Iron</keyword>
<dbReference type="InterPro" id="IPR005131">
    <property type="entry name" value="Ser_deHydtase_bsu"/>
</dbReference>
<keyword evidence="4 11" id="KW-0312">Gluconeogenesis</keyword>
<name>A0A6I2UGC3_9FIRM</name>
<dbReference type="PIRSF" id="PIRSF036692">
    <property type="entry name" value="SDH_B"/>
    <property type="match status" value="1"/>
</dbReference>
<comment type="pathway">
    <text evidence="2 11">Carbohydrate biosynthesis; gluconeogenesis.</text>
</comment>
<dbReference type="GO" id="GO:0051539">
    <property type="term" value="F:4 iron, 4 sulfur cluster binding"/>
    <property type="evidence" value="ECO:0007669"/>
    <property type="project" value="UniProtKB-UniRule"/>
</dbReference>
<keyword evidence="8 11" id="KW-0411">Iron-sulfur</keyword>
<dbReference type="NCBIfam" id="TIGR00719">
    <property type="entry name" value="sda_beta"/>
    <property type="match status" value="1"/>
</dbReference>
<dbReference type="Pfam" id="PF03315">
    <property type="entry name" value="SDH_beta"/>
    <property type="match status" value="1"/>
</dbReference>
<evidence type="ECO:0000256" key="11">
    <source>
        <dbReference type="PIRNR" id="PIRNR036692"/>
    </source>
</evidence>
<keyword evidence="6 11" id="KW-0479">Metal-binding</keyword>
<evidence type="ECO:0000313" key="15">
    <source>
        <dbReference type="Proteomes" id="UP000433181"/>
    </source>
</evidence>
<dbReference type="GeneID" id="96778673"/>
<keyword evidence="9 11" id="KW-0456">Lyase</keyword>
<organism evidence="14 15">
    <name type="scientific">Anaerovibrio slackiae</name>
    <dbReference type="NCBI Taxonomy" id="2652309"/>
    <lineage>
        <taxon>Bacteria</taxon>
        <taxon>Bacillati</taxon>
        <taxon>Bacillota</taxon>
        <taxon>Negativicutes</taxon>
        <taxon>Selenomonadales</taxon>
        <taxon>Selenomonadaceae</taxon>
        <taxon>Anaerovibrio</taxon>
    </lineage>
</organism>
<dbReference type="AlphaFoldDB" id="A0A6I2UGC3"/>
<gene>
    <name evidence="14" type="primary">sdaAB</name>
    <name evidence="14" type="ORF">FYJ84_07055</name>
</gene>
<evidence type="ECO:0000256" key="5">
    <source>
        <dbReference type="ARBA" id="ARBA00022485"/>
    </source>
</evidence>
<dbReference type="InterPro" id="IPR029009">
    <property type="entry name" value="ASB_dom_sf"/>
</dbReference>
<evidence type="ECO:0000256" key="7">
    <source>
        <dbReference type="ARBA" id="ARBA00023004"/>
    </source>
</evidence>
<evidence type="ECO:0000256" key="6">
    <source>
        <dbReference type="ARBA" id="ARBA00022723"/>
    </source>
</evidence>
<reference evidence="14 15" key="1">
    <citation type="submission" date="2019-08" db="EMBL/GenBank/DDBJ databases">
        <title>In-depth cultivation of the pig gut microbiome towards novel bacterial diversity and tailored functional studies.</title>
        <authorList>
            <person name="Wylensek D."/>
            <person name="Hitch T.C.A."/>
            <person name="Clavel T."/>
        </authorList>
    </citation>
    <scope>NUCLEOTIDE SEQUENCE [LARGE SCALE GENOMIC DNA]</scope>
    <source>
        <strain evidence="14 15">WCA-693-APC-5D-A</strain>
    </source>
</reference>
<comment type="caution">
    <text evidence="14">The sequence shown here is derived from an EMBL/GenBank/DDBJ whole genome shotgun (WGS) entry which is preliminary data.</text>
</comment>
<sequence length="224" mass="24194">MRGVFDIVGPVMIGPSSSHTAGAARLGLMAGKILGERVVKAEILLHGSFAQTYRGHGTDKALLGGIMGFEPEDERLRDALEIASDRGIEYSFSPVDIPEAHPNTAVLLLTGEKGRTVRVEGASIGGGNIRISQIGDFEVHLTGKYPALVVVHRDRPGVVNKITTIIARYGINIAYMKLSRKNRGQEAMMILETDDELTGEMLEDCCAVPEIIKAFAIPSIRGRE</sequence>
<evidence type="ECO:0000256" key="1">
    <source>
        <dbReference type="ARBA" id="ARBA00001966"/>
    </source>
</evidence>
<evidence type="ECO:0000256" key="10">
    <source>
        <dbReference type="ARBA" id="ARBA00049406"/>
    </source>
</evidence>
<dbReference type="Gene3D" id="3.30.70.260">
    <property type="match status" value="1"/>
</dbReference>
<dbReference type="PROSITE" id="PS51671">
    <property type="entry name" value="ACT"/>
    <property type="match status" value="1"/>
</dbReference>
<dbReference type="UniPathway" id="UPA00138"/>
<dbReference type="InterPro" id="IPR004643">
    <property type="entry name" value="Fe-S_L-Ser_bsu"/>
</dbReference>